<keyword evidence="3" id="KW-0229">DNA integration</keyword>
<dbReference type="GO" id="GO:0003677">
    <property type="term" value="F:DNA binding"/>
    <property type="evidence" value="ECO:0007669"/>
    <property type="project" value="UniProtKB-UniRule"/>
</dbReference>
<dbReference type="SUPFAM" id="SSF56349">
    <property type="entry name" value="DNA breaking-rejoining enzymes"/>
    <property type="match status" value="1"/>
</dbReference>
<dbReference type="InterPro" id="IPR050090">
    <property type="entry name" value="Tyrosine_recombinase_XerCD"/>
</dbReference>
<evidence type="ECO:0000256" key="3">
    <source>
        <dbReference type="ARBA" id="ARBA00022908"/>
    </source>
</evidence>
<reference evidence="10" key="2">
    <citation type="submission" date="2018-05" db="EMBL/GenBank/DDBJ databases">
        <authorList>
            <person name="Hidalgo C.A."/>
            <person name="Nobu M.K."/>
            <person name="Narihiro T."/>
            <person name="Tamaki H."/>
            <person name="Liu W.-T."/>
            <person name="Kamagata Y."/>
            <person name="Stams A.J."/>
            <person name="Imachi H."/>
            <person name="Sousa D.Z."/>
        </authorList>
    </citation>
    <scope>NUCLEOTIDE SEQUENCE</scope>
    <source>
        <strain evidence="10">HH</strain>
    </source>
</reference>
<dbReference type="RefSeq" id="WP_134220427.1">
    <property type="nucleotide sequence ID" value="NZ_QFGA01000001.1"/>
</dbReference>
<dbReference type="Pfam" id="PF13495">
    <property type="entry name" value="Phage_int_SAM_4"/>
    <property type="match status" value="1"/>
</dbReference>
<evidence type="ECO:0000259" key="7">
    <source>
        <dbReference type="PROSITE" id="PS51898"/>
    </source>
</evidence>
<dbReference type="InterPro" id="IPR010998">
    <property type="entry name" value="Integrase_recombinase_N"/>
</dbReference>
<evidence type="ECO:0000256" key="5">
    <source>
        <dbReference type="ARBA" id="ARBA00023172"/>
    </source>
</evidence>
<dbReference type="InterPro" id="IPR004107">
    <property type="entry name" value="Integrase_SAM-like_N"/>
</dbReference>
<keyword evidence="13" id="KW-1185">Reference proteome</keyword>
<dbReference type="InterPro" id="IPR013762">
    <property type="entry name" value="Integrase-like_cat_sf"/>
</dbReference>
<organism evidence="10 13">
    <name type="scientific">Pelotomaculum schinkii</name>
    <dbReference type="NCBI Taxonomy" id="78350"/>
    <lineage>
        <taxon>Bacteria</taxon>
        <taxon>Bacillati</taxon>
        <taxon>Bacillota</taxon>
        <taxon>Clostridia</taxon>
        <taxon>Eubacteriales</taxon>
        <taxon>Desulfotomaculaceae</taxon>
        <taxon>Pelotomaculum</taxon>
    </lineage>
</organism>
<gene>
    <name evidence="10" type="primary">xerD_11</name>
    <name evidence="9" type="synonym">xerD_10</name>
    <name evidence="12" type="synonym">xerD_2</name>
    <name evidence="11" type="synonym">xerD_9</name>
    <name evidence="12" type="ORF">Psch_01508</name>
    <name evidence="11" type="ORF">Psch_03033</name>
    <name evidence="9" type="ORF">Psch_03982</name>
    <name evidence="10" type="ORF">Psch_03995</name>
</gene>
<dbReference type="Gene3D" id="1.10.443.10">
    <property type="entry name" value="Intergrase catalytic core"/>
    <property type="match status" value="1"/>
</dbReference>
<dbReference type="Pfam" id="PF00589">
    <property type="entry name" value="Phage_integrase"/>
    <property type="match status" value="1"/>
</dbReference>
<comment type="similarity">
    <text evidence="2">Belongs to the 'phage' integrase family.</text>
</comment>
<dbReference type="EMBL" id="QFGA01000002">
    <property type="protein sequence ID" value="TEB05991.1"/>
    <property type="molecule type" value="Genomic_DNA"/>
</dbReference>
<evidence type="ECO:0000256" key="4">
    <source>
        <dbReference type="ARBA" id="ARBA00023125"/>
    </source>
</evidence>
<evidence type="ECO:0000256" key="2">
    <source>
        <dbReference type="ARBA" id="ARBA00008857"/>
    </source>
</evidence>
<dbReference type="AlphaFoldDB" id="A0A4Y7R6M8"/>
<dbReference type="Proteomes" id="UP000298324">
    <property type="component" value="Unassembled WGS sequence"/>
</dbReference>
<protein>
    <submittedName>
        <fullName evidence="10">Tyrosine recombinase XerD</fullName>
    </submittedName>
</protein>
<evidence type="ECO:0000313" key="10">
    <source>
        <dbReference type="EMBL" id="TEB04270.1"/>
    </source>
</evidence>
<dbReference type="EMBL" id="QFGA01000001">
    <property type="protein sequence ID" value="TEB07953.1"/>
    <property type="molecule type" value="Genomic_DNA"/>
</dbReference>
<evidence type="ECO:0000256" key="6">
    <source>
        <dbReference type="PROSITE-ProRule" id="PRU01248"/>
    </source>
</evidence>
<dbReference type="Gene3D" id="1.10.150.130">
    <property type="match status" value="1"/>
</dbReference>
<reference evidence="10 13" key="1">
    <citation type="journal article" date="2018" name="Environ. Microbiol.">
        <title>Novel energy conservation strategies and behaviour of Pelotomaculum schinkii driving syntrophic propionate catabolism.</title>
        <authorList>
            <person name="Hidalgo-Ahumada C.A.P."/>
            <person name="Nobu M.K."/>
            <person name="Narihiro T."/>
            <person name="Tamaki H."/>
            <person name="Liu W.T."/>
            <person name="Kamagata Y."/>
            <person name="Stams A.J.M."/>
            <person name="Imachi H."/>
            <person name="Sousa D.Z."/>
        </authorList>
    </citation>
    <scope>NUCLEOTIDE SEQUENCE [LARGE SCALE GENOMIC DNA]</scope>
    <source>
        <strain evidence="10 13">HH</strain>
    </source>
</reference>
<dbReference type="PANTHER" id="PTHR30349">
    <property type="entry name" value="PHAGE INTEGRASE-RELATED"/>
    <property type="match status" value="1"/>
</dbReference>
<accession>A0A4Y7R6M8</accession>
<evidence type="ECO:0000313" key="12">
    <source>
        <dbReference type="EMBL" id="TEB07953.1"/>
    </source>
</evidence>
<sequence length="290" mass="32444">MMTNRQALQRLKADIQLRGLSRNTLDSYTTHVGIFLNHFKKPIEKLNEMDVRSFLGHLIVEKKLSPGTVNVYSASIRFFFAVTLNRTMNYLQIPRLKRPKKLPEILTRNEVAELISQTTNAKHKALLLMAYGSGLRVSELASLKTTDIDSASMRVLVRGGKGQKDRYTLLPESALFALRDYWRKYRPKSSDGYIFPGIKNVGHITTSAVARAIKEALAKTAIQKSVSPHTLRHCFATHLLEDGLSLLQIKALLGHASISSTTIYLHLANTTNGITSPADNMPQKFVDCPL</sequence>
<comment type="caution">
    <text evidence="10">The sequence shown here is derived from an EMBL/GenBank/DDBJ whole genome shotgun (WGS) entry which is preliminary data.</text>
</comment>
<evidence type="ECO:0000259" key="8">
    <source>
        <dbReference type="PROSITE" id="PS51900"/>
    </source>
</evidence>
<evidence type="ECO:0000256" key="1">
    <source>
        <dbReference type="ARBA" id="ARBA00003283"/>
    </source>
</evidence>
<dbReference type="InterPro" id="IPR011010">
    <property type="entry name" value="DNA_brk_join_enz"/>
</dbReference>
<dbReference type="GO" id="GO:0006310">
    <property type="term" value="P:DNA recombination"/>
    <property type="evidence" value="ECO:0007669"/>
    <property type="project" value="UniProtKB-KW"/>
</dbReference>
<evidence type="ECO:0000313" key="9">
    <source>
        <dbReference type="EMBL" id="TEB04257.1"/>
    </source>
</evidence>
<dbReference type="InterPro" id="IPR002104">
    <property type="entry name" value="Integrase_catalytic"/>
</dbReference>
<feature type="domain" description="Core-binding (CB)" evidence="8">
    <location>
        <begin position="1"/>
        <end position="84"/>
    </location>
</feature>
<feature type="domain" description="Tyr recombinase" evidence="7">
    <location>
        <begin position="101"/>
        <end position="279"/>
    </location>
</feature>
<evidence type="ECO:0000313" key="11">
    <source>
        <dbReference type="EMBL" id="TEB05991.1"/>
    </source>
</evidence>
<name>A0A4Y7R6M8_9FIRM</name>
<proteinExistence type="inferred from homology"/>
<dbReference type="EMBL" id="QFGA01000004">
    <property type="protein sequence ID" value="TEB04257.1"/>
    <property type="molecule type" value="Genomic_DNA"/>
</dbReference>
<dbReference type="GO" id="GO:0015074">
    <property type="term" value="P:DNA integration"/>
    <property type="evidence" value="ECO:0007669"/>
    <property type="project" value="UniProtKB-KW"/>
</dbReference>
<dbReference type="PANTHER" id="PTHR30349:SF64">
    <property type="entry name" value="PROPHAGE INTEGRASE INTD-RELATED"/>
    <property type="match status" value="1"/>
</dbReference>
<keyword evidence="4 6" id="KW-0238">DNA-binding</keyword>
<evidence type="ECO:0000313" key="13">
    <source>
        <dbReference type="Proteomes" id="UP000298324"/>
    </source>
</evidence>
<dbReference type="InterPro" id="IPR044068">
    <property type="entry name" value="CB"/>
</dbReference>
<dbReference type="EMBL" id="QFGA01000004">
    <property type="protein sequence ID" value="TEB04270.1"/>
    <property type="molecule type" value="Genomic_DNA"/>
</dbReference>
<keyword evidence="5" id="KW-0233">DNA recombination</keyword>
<dbReference type="PROSITE" id="PS51898">
    <property type="entry name" value="TYR_RECOMBINASE"/>
    <property type="match status" value="1"/>
</dbReference>
<comment type="function">
    <text evidence="1">Site-specific tyrosine recombinase, which acts by catalyzing the cutting and rejoining of the recombining DNA molecules.</text>
</comment>
<dbReference type="PROSITE" id="PS51900">
    <property type="entry name" value="CB"/>
    <property type="match status" value="1"/>
</dbReference>